<dbReference type="InterPro" id="IPR000836">
    <property type="entry name" value="PRTase_dom"/>
</dbReference>
<dbReference type="PANTHER" id="PTHR32315:SF4">
    <property type="entry name" value="URACIL PHOSPHORIBOSYLTRANSFERASE, CHLOROPLASTIC"/>
    <property type="match status" value="1"/>
</dbReference>
<evidence type="ECO:0000256" key="3">
    <source>
        <dbReference type="ARBA" id="ARBA00009516"/>
    </source>
</evidence>
<evidence type="ECO:0000256" key="8">
    <source>
        <dbReference type="ARBA" id="ARBA00022741"/>
    </source>
</evidence>
<comment type="caution">
    <text evidence="11">The sequence shown here is derived from an EMBL/GenBank/DDBJ whole genome shotgun (WGS) entry which is preliminary data.</text>
</comment>
<dbReference type="PANTHER" id="PTHR32315">
    <property type="entry name" value="ADENINE PHOSPHORIBOSYLTRANSFERASE"/>
    <property type="match status" value="1"/>
</dbReference>
<dbReference type="Proteomes" id="UP000247498">
    <property type="component" value="Unassembled WGS sequence"/>
</dbReference>
<keyword evidence="9" id="KW-0342">GTP-binding</keyword>
<sequence length="187" mass="19923">MLVYVPPHPLVKHWLAIARNAATPPSLFRSACAELGRILIYEAVREFLPTVETTVDTPVGPADVEFVDPTKPIKVVPILRAGLVLLEQAGTVLPMSETYHVGYVRDETTLKATPYLNKLPASLSPDDKILITDPMLATGGTMLQVIEDIVARGADPANIRIVCVVAAPGYIVPGLGDAGDRAFGTSG</sequence>
<dbReference type="InterPro" id="IPR050054">
    <property type="entry name" value="UPRTase/APRTase"/>
</dbReference>
<evidence type="ECO:0000256" key="1">
    <source>
        <dbReference type="ARBA" id="ARBA00001946"/>
    </source>
</evidence>
<keyword evidence="5" id="KW-0021">Allosteric enzyme</keyword>
<comment type="pathway">
    <text evidence="2">Pyrimidine metabolism; UMP biosynthesis via salvage pathway; UMP from uracil: step 1/1.</text>
</comment>
<dbReference type="InterPro" id="IPR029057">
    <property type="entry name" value="PRTase-like"/>
</dbReference>
<evidence type="ECO:0000256" key="9">
    <source>
        <dbReference type="ARBA" id="ARBA00023134"/>
    </source>
</evidence>
<keyword evidence="7 11" id="KW-0808">Transferase</keyword>
<dbReference type="Gene3D" id="3.40.50.2020">
    <property type="match status" value="1"/>
</dbReference>
<evidence type="ECO:0000313" key="11">
    <source>
        <dbReference type="EMBL" id="GBF97658.1"/>
    </source>
</evidence>
<comment type="cofactor">
    <cofactor evidence="1">
        <name>Mg(2+)</name>
        <dbReference type="ChEBI" id="CHEBI:18420"/>
    </cofactor>
</comment>
<evidence type="ECO:0000313" key="12">
    <source>
        <dbReference type="Proteomes" id="UP000247498"/>
    </source>
</evidence>
<accession>A0A2V0PCT0</accession>
<organism evidence="11 12">
    <name type="scientific">Raphidocelis subcapitata</name>
    <dbReference type="NCBI Taxonomy" id="307507"/>
    <lineage>
        <taxon>Eukaryota</taxon>
        <taxon>Viridiplantae</taxon>
        <taxon>Chlorophyta</taxon>
        <taxon>core chlorophytes</taxon>
        <taxon>Chlorophyceae</taxon>
        <taxon>CS clade</taxon>
        <taxon>Sphaeropleales</taxon>
        <taxon>Selenastraceae</taxon>
        <taxon>Raphidocelis</taxon>
    </lineage>
</organism>
<feature type="domain" description="Phosphoribosyltransferase" evidence="10">
    <location>
        <begin position="5"/>
        <end position="168"/>
    </location>
</feature>
<keyword evidence="12" id="KW-1185">Reference proteome</keyword>
<dbReference type="NCBIfam" id="NF001097">
    <property type="entry name" value="PRK00129.1"/>
    <property type="match status" value="1"/>
</dbReference>
<dbReference type="Pfam" id="PF14681">
    <property type="entry name" value="UPRTase"/>
    <property type="match status" value="1"/>
</dbReference>
<keyword evidence="8" id="KW-0547">Nucleotide-binding</keyword>
<name>A0A2V0PCT0_9CHLO</name>
<evidence type="ECO:0000256" key="4">
    <source>
        <dbReference type="ARBA" id="ARBA00011894"/>
    </source>
</evidence>
<dbReference type="OrthoDB" id="106623at2759"/>
<evidence type="ECO:0000256" key="6">
    <source>
        <dbReference type="ARBA" id="ARBA00022676"/>
    </source>
</evidence>
<evidence type="ECO:0000256" key="7">
    <source>
        <dbReference type="ARBA" id="ARBA00022679"/>
    </source>
</evidence>
<dbReference type="SUPFAM" id="SSF53271">
    <property type="entry name" value="PRTase-like"/>
    <property type="match status" value="1"/>
</dbReference>
<evidence type="ECO:0000259" key="10">
    <source>
        <dbReference type="Pfam" id="PF14681"/>
    </source>
</evidence>
<reference evidence="11 12" key="1">
    <citation type="journal article" date="2018" name="Sci. Rep.">
        <title>Raphidocelis subcapitata (=Pseudokirchneriella subcapitata) provides an insight into genome evolution and environmental adaptations in the Sphaeropleales.</title>
        <authorList>
            <person name="Suzuki S."/>
            <person name="Yamaguchi H."/>
            <person name="Nakajima N."/>
            <person name="Kawachi M."/>
        </authorList>
    </citation>
    <scope>NUCLEOTIDE SEQUENCE [LARGE SCALE GENOMIC DNA]</scope>
    <source>
        <strain evidence="11 12">NIES-35</strain>
    </source>
</reference>
<comment type="similarity">
    <text evidence="3">Belongs to the UPRTase family.</text>
</comment>
<dbReference type="GO" id="GO:0004845">
    <property type="term" value="F:uracil phosphoribosyltransferase activity"/>
    <property type="evidence" value="ECO:0007669"/>
    <property type="project" value="UniProtKB-EC"/>
</dbReference>
<evidence type="ECO:0000256" key="5">
    <source>
        <dbReference type="ARBA" id="ARBA00022533"/>
    </source>
</evidence>
<dbReference type="AlphaFoldDB" id="A0A2V0PCT0"/>
<protein>
    <recommendedName>
        <fullName evidence="4">uracil phosphoribosyltransferase</fullName>
        <ecNumber evidence="4">2.4.2.9</ecNumber>
    </recommendedName>
</protein>
<dbReference type="GO" id="GO:0005525">
    <property type="term" value="F:GTP binding"/>
    <property type="evidence" value="ECO:0007669"/>
    <property type="project" value="UniProtKB-KW"/>
</dbReference>
<proteinExistence type="inferred from homology"/>
<dbReference type="CDD" id="cd06223">
    <property type="entry name" value="PRTases_typeI"/>
    <property type="match status" value="1"/>
</dbReference>
<dbReference type="EMBL" id="BDRX01000104">
    <property type="protein sequence ID" value="GBF97658.1"/>
    <property type="molecule type" value="Genomic_DNA"/>
</dbReference>
<dbReference type="EC" id="2.4.2.9" evidence="4"/>
<dbReference type="STRING" id="307507.A0A2V0PCT0"/>
<keyword evidence="6 11" id="KW-0328">Glycosyltransferase</keyword>
<dbReference type="FunCoup" id="A0A2V0PCT0">
    <property type="interactions" value="1191"/>
</dbReference>
<gene>
    <name evidence="11" type="ORF">Rsub_10535</name>
</gene>
<evidence type="ECO:0000256" key="2">
    <source>
        <dbReference type="ARBA" id="ARBA00005180"/>
    </source>
</evidence>
<dbReference type="InParanoid" id="A0A2V0PCT0"/>